<evidence type="ECO:0000313" key="2">
    <source>
        <dbReference type="EMBL" id="MBM9621805.1"/>
    </source>
</evidence>
<gene>
    <name evidence="2" type="ORF">JE024_24335</name>
</gene>
<feature type="compositionally biased region" description="Basic and acidic residues" evidence="1">
    <location>
        <begin position="15"/>
        <end position="35"/>
    </location>
</feature>
<evidence type="ECO:0000313" key="3">
    <source>
        <dbReference type="Proteomes" id="UP000664109"/>
    </source>
</evidence>
<proteinExistence type="predicted"/>
<organism evidence="2 3">
    <name type="scientific">Streptomyces zhihengii</name>
    <dbReference type="NCBI Taxonomy" id="1818004"/>
    <lineage>
        <taxon>Bacteria</taxon>
        <taxon>Bacillati</taxon>
        <taxon>Actinomycetota</taxon>
        <taxon>Actinomycetes</taxon>
        <taxon>Kitasatosporales</taxon>
        <taxon>Streptomycetaceae</taxon>
        <taxon>Streptomyces</taxon>
    </lineage>
</organism>
<evidence type="ECO:0000256" key="1">
    <source>
        <dbReference type="SAM" id="MobiDB-lite"/>
    </source>
</evidence>
<protein>
    <submittedName>
        <fullName evidence="2">Uncharacterized protein</fullName>
    </submittedName>
</protein>
<name>A0ABS2UWH2_9ACTN</name>
<dbReference type="Proteomes" id="UP000664109">
    <property type="component" value="Unassembled WGS sequence"/>
</dbReference>
<comment type="caution">
    <text evidence="2">The sequence shown here is derived from an EMBL/GenBank/DDBJ whole genome shotgun (WGS) entry which is preliminary data.</text>
</comment>
<keyword evidence="3" id="KW-1185">Reference proteome</keyword>
<sequence length="83" mass="9214">MTYPPTWSYPPDQLTRADLKTLKPKEYEQAREAGRLDQLTGAPPRPPAEGQLTRADIAHMTPHQIDAARQAGQFDQIMNGDAA</sequence>
<accession>A0ABS2UWH2</accession>
<reference evidence="2 3" key="1">
    <citation type="journal article" date="2016" name="Arch. Microbiol.">
        <title>Streptomyces zhihengii sp. nov., isolated from rhizospheric soil of Psammosilene tunicoides.</title>
        <authorList>
            <person name="Huang M.J."/>
            <person name="Fei J.J."/>
            <person name="Salam N."/>
            <person name="Kim C.J."/>
            <person name="Hozzein W.N."/>
            <person name="Xiao M."/>
            <person name="Huang H.Q."/>
            <person name="Li W.J."/>
        </authorList>
    </citation>
    <scope>NUCLEOTIDE SEQUENCE [LARGE SCALE GENOMIC DNA]</scope>
    <source>
        <strain evidence="2 3">YIM T102</strain>
    </source>
</reference>
<dbReference type="EMBL" id="JAFEJA010000001">
    <property type="protein sequence ID" value="MBM9621805.1"/>
    <property type="molecule type" value="Genomic_DNA"/>
</dbReference>
<feature type="region of interest" description="Disordered" evidence="1">
    <location>
        <begin position="1"/>
        <end position="50"/>
    </location>
</feature>
<dbReference type="RefSeq" id="WP_205375622.1">
    <property type="nucleotide sequence ID" value="NZ_JAFEJA010000001.1"/>
</dbReference>